<dbReference type="InterPro" id="IPR007143">
    <property type="entry name" value="Vps28"/>
</dbReference>
<evidence type="ECO:0000256" key="5">
    <source>
        <dbReference type="ARBA" id="ARBA00056039"/>
    </source>
</evidence>
<evidence type="ECO:0000256" key="6">
    <source>
        <dbReference type="ARBA" id="ARBA00066174"/>
    </source>
</evidence>
<keyword evidence="4 7" id="KW-0653">Protein transport</keyword>
<keyword evidence="3 7" id="KW-0967">Endosome</keyword>
<dbReference type="PANTHER" id="PTHR12937">
    <property type="entry name" value="VACUOLAR PROTEIN SORTING 28, ISOFORM 2 VPS28"/>
    <property type="match status" value="1"/>
</dbReference>
<evidence type="ECO:0000313" key="12">
    <source>
        <dbReference type="Proteomes" id="UP000192578"/>
    </source>
</evidence>
<evidence type="ECO:0000259" key="10">
    <source>
        <dbReference type="PROSITE" id="PS51313"/>
    </source>
</evidence>
<dbReference type="FunFam" id="1.20.120.1130:FF:000001">
    <property type="entry name" value="Vacuolar protein sorting-associated protein 28 homolog"/>
    <property type="match status" value="1"/>
</dbReference>
<proteinExistence type="inferred from homology"/>
<dbReference type="PANTHER" id="PTHR12937:SF0">
    <property type="entry name" value="VACUOLAR PROTEIN SORTING-ASSOCIATED PROTEIN 28 HOMOLOG"/>
    <property type="match status" value="1"/>
</dbReference>
<dbReference type="InterPro" id="IPR037206">
    <property type="entry name" value="VPS28_C_sf"/>
</dbReference>
<evidence type="ECO:0000313" key="11">
    <source>
        <dbReference type="EMBL" id="OQV15638.1"/>
    </source>
</evidence>
<keyword evidence="12" id="KW-1185">Reference proteome</keyword>
<dbReference type="SUPFAM" id="SSF140427">
    <property type="entry name" value="VPS28 C-terminal domain-like"/>
    <property type="match status" value="1"/>
</dbReference>
<evidence type="ECO:0000256" key="3">
    <source>
        <dbReference type="ARBA" id="ARBA00022753"/>
    </source>
</evidence>
<dbReference type="AlphaFoldDB" id="A0A1W0WK95"/>
<dbReference type="InterPro" id="IPR037202">
    <property type="entry name" value="ESCRT_assembly_dom"/>
</dbReference>
<evidence type="ECO:0000256" key="7">
    <source>
        <dbReference type="PIRNR" id="PIRNR017535"/>
    </source>
</evidence>
<sequence length="228" mass="25772">MAFLSDLATGSTRSYDNGAGAGNPALMENVRLFKNSKERDWYENLGDLYAVVNSIEQLEKAYIRDCITPKEYTAACSRLLVQCKSSFKLIKSPEFETIAAFMKRFKFDCPAAMDRIKDDSPITIREDKGNTSKSIADIVANFITIMDKLKLQMKAVDEILPDMRELMDQMNNLSILPANYVGRPTVSKWLETMSTMSASSELDDEQIRQLVFDLESAYTAFQKVLHDA</sequence>
<dbReference type="OrthoDB" id="2671at2759"/>
<dbReference type="GO" id="GO:0044877">
    <property type="term" value="F:protein-containing complex binding"/>
    <property type="evidence" value="ECO:0007669"/>
    <property type="project" value="TreeGrafter"/>
</dbReference>
<comment type="subunit">
    <text evidence="6">Component of the ESCRT-I complex (endosomal sorting complex required for transport I).</text>
</comment>
<reference evidence="12" key="1">
    <citation type="submission" date="2017-01" db="EMBL/GenBank/DDBJ databases">
        <title>Comparative genomics of anhydrobiosis in the tardigrade Hypsibius dujardini.</title>
        <authorList>
            <person name="Yoshida Y."/>
            <person name="Koutsovoulos G."/>
            <person name="Laetsch D."/>
            <person name="Stevens L."/>
            <person name="Kumar S."/>
            <person name="Horikawa D."/>
            <person name="Ishino K."/>
            <person name="Komine S."/>
            <person name="Tomita M."/>
            <person name="Blaxter M."/>
            <person name="Arakawa K."/>
        </authorList>
    </citation>
    <scope>NUCLEOTIDE SEQUENCE [LARGE SCALE GENOMIC DNA]</scope>
    <source>
        <strain evidence="12">Z151</strain>
    </source>
</reference>
<dbReference type="GO" id="GO:0000813">
    <property type="term" value="C:ESCRT I complex"/>
    <property type="evidence" value="ECO:0007669"/>
    <property type="project" value="UniProtKB-UniRule"/>
</dbReference>
<dbReference type="GO" id="GO:0043328">
    <property type="term" value="P:protein transport to vacuole involved in ubiquitin-dependent protein catabolic process via the multivesicular body sorting pathway"/>
    <property type="evidence" value="ECO:0007669"/>
    <property type="project" value="TreeGrafter"/>
</dbReference>
<comment type="subcellular location">
    <subcellularLocation>
        <location evidence="1">Endosome</location>
    </subcellularLocation>
</comment>
<dbReference type="InterPro" id="IPR017899">
    <property type="entry name" value="VPS28_C"/>
</dbReference>
<dbReference type="PROSITE" id="PS51313">
    <property type="entry name" value="VPS28_N"/>
    <property type="match status" value="1"/>
</dbReference>
<dbReference type="EMBL" id="MTYJ01000086">
    <property type="protein sequence ID" value="OQV15638.1"/>
    <property type="molecule type" value="Genomic_DNA"/>
</dbReference>
<dbReference type="Gene3D" id="1.20.1440.200">
    <property type="match status" value="1"/>
</dbReference>
<accession>A0A1W0WK95</accession>
<evidence type="ECO:0000256" key="4">
    <source>
        <dbReference type="ARBA" id="ARBA00022927"/>
    </source>
</evidence>
<dbReference type="Pfam" id="PF03997">
    <property type="entry name" value="VPS28"/>
    <property type="match status" value="1"/>
</dbReference>
<comment type="function">
    <text evidence="5">Component of the ESCRT-I complex, a regulator of vesicular trafficking process.</text>
</comment>
<comment type="function">
    <text evidence="7">Component of the ESCRT-I complex (endosomal sorting complex required for transport I), a regulator of vesicular trafficking process.</text>
</comment>
<dbReference type="PIRSF" id="PIRSF017535">
    <property type="entry name" value="VPS28"/>
    <property type="match status" value="1"/>
</dbReference>
<keyword evidence="2 7" id="KW-0813">Transport</keyword>
<dbReference type="InterPro" id="IPR017898">
    <property type="entry name" value="VPS28_N"/>
</dbReference>
<comment type="caution">
    <text evidence="11">The sequence shown here is derived from an EMBL/GenBank/DDBJ whole genome shotgun (WGS) entry which is preliminary data.</text>
</comment>
<dbReference type="PROSITE" id="PS51310">
    <property type="entry name" value="VPS28_C"/>
    <property type="match status" value="1"/>
</dbReference>
<evidence type="ECO:0000256" key="1">
    <source>
        <dbReference type="ARBA" id="ARBA00004177"/>
    </source>
</evidence>
<dbReference type="Gene3D" id="1.20.120.1130">
    <property type="match status" value="1"/>
</dbReference>
<dbReference type="SUPFAM" id="SSF140111">
    <property type="entry name" value="Endosomal sorting complex assembly domain"/>
    <property type="match status" value="1"/>
</dbReference>
<comment type="similarity">
    <text evidence="7 8">Belongs to the VPS28 family.</text>
</comment>
<dbReference type="FunFam" id="1.20.1440.200:FF:000001">
    <property type="entry name" value="Vacuolar protein sorting-associated protein 28 homolog"/>
    <property type="match status" value="1"/>
</dbReference>
<evidence type="ECO:0000256" key="2">
    <source>
        <dbReference type="ARBA" id="ARBA00022448"/>
    </source>
</evidence>
<dbReference type="InterPro" id="IPR038358">
    <property type="entry name" value="VPS28_N_sf"/>
</dbReference>
<protein>
    <recommendedName>
        <fullName evidence="7">Vacuolar protein sorting-associated protein 28 homolog</fullName>
    </recommendedName>
</protein>
<organism evidence="11 12">
    <name type="scientific">Hypsibius exemplaris</name>
    <name type="common">Freshwater tardigrade</name>
    <dbReference type="NCBI Taxonomy" id="2072580"/>
    <lineage>
        <taxon>Eukaryota</taxon>
        <taxon>Metazoa</taxon>
        <taxon>Ecdysozoa</taxon>
        <taxon>Tardigrada</taxon>
        <taxon>Eutardigrada</taxon>
        <taxon>Parachela</taxon>
        <taxon>Hypsibioidea</taxon>
        <taxon>Hypsibiidae</taxon>
        <taxon>Hypsibius</taxon>
    </lineage>
</organism>
<feature type="domain" description="VPS28 N-terminal" evidence="10">
    <location>
        <begin position="19"/>
        <end position="126"/>
    </location>
</feature>
<evidence type="ECO:0000256" key="8">
    <source>
        <dbReference type="PROSITE-ProRule" id="PRU00642"/>
    </source>
</evidence>
<feature type="domain" description="VPS28 C-terminal" evidence="9">
    <location>
        <begin position="130"/>
        <end position="226"/>
    </location>
</feature>
<name>A0A1W0WK95_HYPEX</name>
<gene>
    <name evidence="11" type="ORF">BV898_10225</name>
</gene>
<dbReference type="Proteomes" id="UP000192578">
    <property type="component" value="Unassembled WGS sequence"/>
</dbReference>
<evidence type="ECO:0000259" key="9">
    <source>
        <dbReference type="PROSITE" id="PS51310"/>
    </source>
</evidence>